<name>A0A7S4A0Z5_9STRA</name>
<dbReference type="InterPro" id="IPR011009">
    <property type="entry name" value="Kinase-like_dom_sf"/>
</dbReference>
<dbReference type="PIRSF" id="PIRSF000654">
    <property type="entry name" value="Integrin-linked_kinase"/>
    <property type="match status" value="1"/>
</dbReference>
<dbReference type="SUPFAM" id="SSF56112">
    <property type="entry name" value="Protein kinase-like (PK-like)"/>
    <property type="match status" value="1"/>
</dbReference>
<organism evidence="2">
    <name type="scientific">Pelagomonas calceolata</name>
    <dbReference type="NCBI Taxonomy" id="35677"/>
    <lineage>
        <taxon>Eukaryota</taxon>
        <taxon>Sar</taxon>
        <taxon>Stramenopiles</taxon>
        <taxon>Ochrophyta</taxon>
        <taxon>Pelagophyceae</taxon>
        <taxon>Pelagomonadales</taxon>
        <taxon>Pelagomonadaceae</taxon>
        <taxon>Pelagomonas</taxon>
    </lineage>
</organism>
<dbReference type="CDD" id="cd13999">
    <property type="entry name" value="STKc_MAP3K-like"/>
    <property type="match status" value="1"/>
</dbReference>
<proteinExistence type="predicted"/>
<dbReference type="GO" id="GO:0005524">
    <property type="term" value="F:ATP binding"/>
    <property type="evidence" value="ECO:0007669"/>
    <property type="project" value="InterPro"/>
</dbReference>
<dbReference type="PRINTS" id="PR00109">
    <property type="entry name" value="TYRKINASE"/>
</dbReference>
<reference evidence="2" key="1">
    <citation type="submission" date="2021-01" db="EMBL/GenBank/DDBJ databases">
        <authorList>
            <person name="Corre E."/>
            <person name="Pelletier E."/>
            <person name="Niang G."/>
            <person name="Scheremetjew M."/>
            <person name="Finn R."/>
            <person name="Kale V."/>
            <person name="Holt S."/>
            <person name="Cochrane G."/>
            <person name="Meng A."/>
            <person name="Brown T."/>
            <person name="Cohen L."/>
        </authorList>
    </citation>
    <scope>NUCLEOTIDE SEQUENCE</scope>
    <source>
        <strain evidence="2">CCMP1756</strain>
    </source>
</reference>
<dbReference type="PANTHER" id="PTHR44329">
    <property type="entry name" value="SERINE/THREONINE-PROTEIN KINASE TNNI3K-RELATED"/>
    <property type="match status" value="1"/>
</dbReference>
<accession>A0A7S4A0Z5</accession>
<dbReference type="InterPro" id="IPR001245">
    <property type="entry name" value="Ser-Thr/Tyr_kinase_cat_dom"/>
</dbReference>
<protein>
    <recommendedName>
        <fullName evidence="1">Protein kinase domain-containing protein</fullName>
    </recommendedName>
</protein>
<dbReference type="InterPro" id="IPR051681">
    <property type="entry name" value="Ser/Thr_Kinases-Pseudokinases"/>
</dbReference>
<dbReference type="PROSITE" id="PS00108">
    <property type="entry name" value="PROTEIN_KINASE_ST"/>
    <property type="match status" value="1"/>
</dbReference>
<evidence type="ECO:0000313" key="2">
    <source>
        <dbReference type="EMBL" id="CAE0700375.1"/>
    </source>
</evidence>
<dbReference type="PROSITE" id="PS50011">
    <property type="entry name" value="PROTEIN_KINASE_DOM"/>
    <property type="match status" value="1"/>
</dbReference>
<evidence type="ECO:0000259" key="1">
    <source>
        <dbReference type="PROSITE" id="PS50011"/>
    </source>
</evidence>
<dbReference type="SMART" id="SM00220">
    <property type="entry name" value="S_TKc"/>
    <property type="match status" value="1"/>
</dbReference>
<dbReference type="EMBL" id="HBIW01018367">
    <property type="protein sequence ID" value="CAE0700375.1"/>
    <property type="molecule type" value="Transcribed_RNA"/>
</dbReference>
<feature type="domain" description="Protein kinase" evidence="1">
    <location>
        <begin position="80"/>
        <end position="341"/>
    </location>
</feature>
<dbReference type="GO" id="GO:0004674">
    <property type="term" value="F:protein serine/threonine kinase activity"/>
    <property type="evidence" value="ECO:0007669"/>
    <property type="project" value="TreeGrafter"/>
</dbReference>
<dbReference type="Gene3D" id="1.10.510.10">
    <property type="entry name" value="Transferase(Phosphotransferase) domain 1"/>
    <property type="match status" value="1"/>
</dbReference>
<sequence length="350" mass="38111">MCGIQKGSAVESEELSALGLKLDQIAADVSTVIDQNTKQQESLDEVKEMVAAKNSKLRGRALARQDKDRALEELEIELDSVEEKPIAKGSQGAVHKASYQGDVVALKKMSLIGITATKRNKMMRDFSTELAIMVKLRSPRIVAVYGVVTTDTTWLGLVVEYCGGGDLREALDADDAASIDEAQRRSWLSDIALGMAYLYSKGVEHRDLKTLNILLDGDRRCKVTDFGLSKSESLATAATQATAGGDAKGTPAYMAPELLQHNIFTEKGDVYAYGMIVFEVLTGDTPWSGLNQMQIMMQVCIQKDRPKIDGDAPADLVALMQRCWAHEPDARPTFAAIKAELRGGPDTPAR</sequence>
<dbReference type="AlphaFoldDB" id="A0A7S4A0Z5"/>
<dbReference type="InterPro" id="IPR008271">
    <property type="entry name" value="Ser/Thr_kinase_AS"/>
</dbReference>
<gene>
    <name evidence="2" type="ORF">PCAL00307_LOCUS15811</name>
</gene>
<dbReference type="Pfam" id="PF07714">
    <property type="entry name" value="PK_Tyr_Ser-Thr"/>
    <property type="match status" value="1"/>
</dbReference>
<dbReference type="InterPro" id="IPR000719">
    <property type="entry name" value="Prot_kinase_dom"/>
</dbReference>